<sequence length="137" mass="14518">MRSTLLDVRTGSHEVVRDLTRACADFVAGAGDGLLHVFVPHATAGIAILETGAGSDDDLLAALGDLLPADDRWRHRHGSPGHGRSHVMPALVPPYASVPVLGSRLALGTWQSICLVDLNVDNPDRRVRLSLLTDSAS</sequence>
<dbReference type="SUPFAM" id="SSF111038">
    <property type="entry name" value="YjbQ-like"/>
    <property type="match status" value="1"/>
</dbReference>
<comment type="caution">
    <text evidence="2">The sequence shown here is derived from an EMBL/GenBank/DDBJ whole genome shotgun (WGS) entry which is preliminary data.</text>
</comment>
<dbReference type="OrthoDB" id="9801725at2"/>
<gene>
    <name evidence="2" type="ORF">D9V37_11930</name>
</gene>
<dbReference type="InterPro" id="IPR001602">
    <property type="entry name" value="UPF0047_YjbQ-like"/>
</dbReference>
<dbReference type="AlphaFoldDB" id="A0A3L8P3Y2"/>
<reference evidence="2 3" key="1">
    <citation type="submission" date="2018-10" db="EMBL/GenBank/DDBJ databases">
        <title>Marmoricola sp. 4Q3S-7 whole genome shotgun sequence.</title>
        <authorList>
            <person name="Li F."/>
        </authorList>
    </citation>
    <scope>NUCLEOTIDE SEQUENCE [LARGE SCALE GENOMIC DNA]</scope>
    <source>
        <strain evidence="2 3">4Q3S-7</strain>
    </source>
</reference>
<dbReference type="EMBL" id="RDBE01000007">
    <property type="protein sequence ID" value="RLV49249.1"/>
    <property type="molecule type" value="Genomic_DNA"/>
</dbReference>
<comment type="similarity">
    <text evidence="1">Belongs to the UPF0047 family.</text>
</comment>
<dbReference type="RefSeq" id="WP_121806351.1">
    <property type="nucleotide sequence ID" value="NZ_RDBE01000007.1"/>
</dbReference>
<evidence type="ECO:0000313" key="2">
    <source>
        <dbReference type="EMBL" id="RLV49249.1"/>
    </source>
</evidence>
<protein>
    <submittedName>
        <fullName evidence="2">YjbQ family protein</fullName>
    </submittedName>
</protein>
<dbReference type="PANTHER" id="PTHR30615:SF8">
    <property type="entry name" value="UPF0047 PROTEIN C4A8.02C"/>
    <property type="match status" value="1"/>
</dbReference>
<proteinExistence type="inferred from homology"/>
<dbReference type="Proteomes" id="UP000281708">
    <property type="component" value="Unassembled WGS sequence"/>
</dbReference>
<evidence type="ECO:0000313" key="3">
    <source>
        <dbReference type="Proteomes" id="UP000281708"/>
    </source>
</evidence>
<dbReference type="PIRSF" id="PIRSF004681">
    <property type="entry name" value="UCP004681"/>
    <property type="match status" value="1"/>
</dbReference>
<name>A0A3L8P3Y2_9ACTN</name>
<keyword evidence="3" id="KW-1185">Reference proteome</keyword>
<organism evidence="2 3">
    <name type="scientific">Nocardioides mangrovicus</name>
    <dbReference type="NCBI Taxonomy" id="2478913"/>
    <lineage>
        <taxon>Bacteria</taxon>
        <taxon>Bacillati</taxon>
        <taxon>Actinomycetota</taxon>
        <taxon>Actinomycetes</taxon>
        <taxon>Propionibacteriales</taxon>
        <taxon>Nocardioidaceae</taxon>
        <taxon>Nocardioides</taxon>
    </lineage>
</organism>
<accession>A0A3L8P3Y2</accession>
<dbReference type="PANTHER" id="PTHR30615">
    <property type="entry name" value="UNCHARACTERIZED PROTEIN YJBQ-RELATED"/>
    <property type="match status" value="1"/>
</dbReference>
<dbReference type="InterPro" id="IPR035917">
    <property type="entry name" value="YjbQ-like_sf"/>
</dbReference>
<dbReference type="Pfam" id="PF01894">
    <property type="entry name" value="YjbQ"/>
    <property type="match status" value="1"/>
</dbReference>
<dbReference type="Gene3D" id="2.60.120.460">
    <property type="entry name" value="YjbQ-like"/>
    <property type="match status" value="1"/>
</dbReference>
<evidence type="ECO:0000256" key="1">
    <source>
        <dbReference type="ARBA" id="ARBA00005534"/>
    </source>
</evidence>